<dbReference type="Pfam" id="PF20789">
    <property type="entry name" value="4HBT_3C"/>
    <property type="match status" value="1"/>
</dbReference>
<feature type="region of interest" description="Disordered" evidence="1">
    <location>
        <begin position="1"/>
        <end position="20"/>
    </location>
</feature>
<dbReference type="EMBL" id="HG964446">
    <property type="protein sequence ID" value="CDO89046.1"/>
    <property type="molecule type" value="Genomic_DNA"/>
</dbReference>
<gene>
    <name evidence="3" type="ORF">BN973_03417</name>
</gene>
<dbReference type="Proteomes" id="UP000028880">
    <property type="component" value="Unassembled WGS sequence"/>
</dbReference>
<sequence>MGARECEKPPCSACGSPRTNRSTQHWMAELDALDGDYVLACAHANRFTHGHSDQSAQVWSRDGVLLAGTHQIVYFKA</sequence>
<name>A0A024JZF0_9MYCO</name>
<dbReference type="InterPro" id="IPR042171">
    <property type="entry name" value="Acyl-CoA_hotdog"/>
</dbReference>
<evidence type="ECO:0000313" key="3">
    <source>
        <dbReference type="EMBL" id="CDO89046.1"/>
    </source>
</evidence>
<feature type="domain" description="Acyl-CoA thioesterase-like C-terminal" evidence="2">
    <location>
        <begin position="29"/>
        <end position="74"/>
    </location>
</feature>
<accession>A0A024JZF0</accession>
<reference evidence="3" key="1">
    <citation type="journal article" date="2014" name="Genome Announc.">
        <title>Draft Genome Sequence of Mycobacterium triplex DSM 44626.</title>
        <authorList>
            <person name="Sassi M."/>
            <person name="Croce O."/>
            <person name="Robert C."/>
            <person name="Raoult D."/>
            <person name="Drancourt M."/>
        </authorList>
    </citation>
    <scope>NUCLEOTIDE SEQUENCE [LARGE SCALE GENOMIC DNA]</scope>
    <source>
        <strain evidence="3">DSM 44626</strain>
    </source>
</reference>
<dbReference type="SUPFAM" id="SSF54637">
    <property type="entry name" value="Thioesterase/thiol ester dehydrase-isomerase"/>
    <property type="match status" value="1"/>
</dbReference>
<protein>
    <recommendedName>
        <fullName evidence="2">Acyl-CoA thioesterase-like C-terminal domain-containing protein</fullName>
    </recommendedName>
</protein>
<dbReference type="InterPro" id="IPR049450">
    <property type="entry name" value="ACOT8-like_C"/>
</dbReference>
<evidence type="ECO:0000256" key="1">
    <source>
        <dbReference type="SAM" id="MobiDB-lite"/>
    </source>
</evidence>
<evidence type="ECO:0000259" key="2">
    <source>
        <dbReference type="Pfam" id="PF20789"/>
    </source>
</evidence>
<reference evidence="3" key="2">
    <citation type="submission" date="2014-04" db="EMBL/GenBank/DDBJ databases">
        <authorList>
            <person name="Urmite Genomes U."/>
        </authorList>
    </citation>
    <scope>NUCLEOTIDE SEQUENCE</scope>
    <source>
        <strain evidence="3">DSM 44626</strain>
    </source>
</reference>
<dbReference type="AlphaFoldDB" id="A0A024JZF0"/>
<dbReference type="HOGENOM" id="CLU_2634347_0_0_11"/>
<dbReference type="Gene3D" id="2.40.160.210">
    <property type="entry name" value="Acyl-CoA thioesterase, double hotdog domain"/>
    <property type="match status" value="1"/>
</dbReference>
<dbReference type="eggNOG" id="COG1946">
    <property type="taxonomic scope" value="Bacteria"/>
</dbReference>
<proteinExistence type="predicted"/>
<organism evidence="3">
    <name type="scientific">Mycobacterium triplex</name>
    <dbReference type="NCBI Taxonomy" id="47839"/>
    <lineage>
        <taxon>Bacteria</taxon>
        <taxon>Bacillati</taxon>
        <taxon>Actinomycetota</taxon>
        <taxon>Actinomycetes</taxon>
        <taxon>Mycobacteriales</taxon>
        <taxon>Mycobacteriaceae</taxon>
        <taxon>Mycobacterium</taxon>
        <taxon>Mycobacterium simiae complex</taxon>
    </lineage>
</organism>
<dbReference type="InterPro" id="IPR029069">
    <property type="entry name" value="HotDog_dom_sf"/>
</dbReference>
<dbReference type="STRING" id="47839.BN973_03417"/>